<protein>
    <submittedName>
        <fullName evidence="1">Uncharacterized protein</fullName>
    </submittedName>
</protein>
<dbReference type="AlphaFoldDB" id="A0A2P2P667"/>
<organism evidence="1">
    <name type="scientific">Rhizophora mucronata</name>
    <name type="common">Asiatic mangrove</name>
    <dbReference type="NCBI Taxonomy" id="61149"/>
    <lineage>
        <taxon>Eukaryota</taxon>
        <taxon>Viridiplantae</taxon>
        <taxon>Streptophyta</taxon>
        <taxon>Embryophyta</taxon>
        <taxon>Tracheophyta</taxon>
        <taxon>Spermatophyta</taxon>
        <taxon>Magnoliopsida</taxon>
        <taxon>eudicotyledons</taxon>
        <taxon>Gunneridae</taxon>
        <taxon>Pentapetalae</taxon>
        <taxon>rosids</taxon>
        <taxon>fabids</taxon>
        <taxon>Malpighiales</taxon>
        <taxon>Rhizophoraceae</taxon>
        <taxon>Rhizophora</taxon>
    </lineage>
</organism>
<dbReference type="EMBL" id="GGEC01069685">
    <property type="protein sequence ID" value="MBX50169.1"/>
    <property type="molecule type" value="Transcribed_RNA"/>
</dbReference>
<name>A0A2P2P667_RHIMU</name>
<evidence type="ECO:0000313" key="1">
    <source>
        <dbReference type="EMBL" id="MBX50169.1"/>
    </source>
</evidence>
<reference evidence="1" key="1">
    <citation type="submission" date="2018-02" db="EMBL/GenBank/DDBJ databases">
        <title>Rhizophora mucronata_Transcriptome.</title>
        <authorList>
            <person name="Meera S.P."/>
            <person name="Sreeshan A."/>
            <person name="Augustine A."/>
        </authorList>
    </citation>
    <scope>NUCLEOTIDE SEQUENCE</scope>
    <source>
        <tissue evidence="1">Leaf</tissue>
    </source>
</reference>
<sequence length="67" mass="7940">MALVYIMARYKCNMLANFMVSHQLSEGYIWQRLLVLHPPHLSDKQMPDQRQHCIMMIMCRSLSTNQS</sequence>
<accession>A0A2P2P667</accession>
<proteinExistence type="predicted"/>